<feature type="domain" description="Methyltransferase" evidence="1">
    <location>
        <begin position="17"/>
        <end position="107"/>
    </location>
</feature>
<evidence type="ECO:0000313" key="2">
    <source>
        <dbReference type="EMBL" id="PPB47858.1"/>
    </source>
</evidence>
<dbReference type="Proteomes" id="UP000239297">
    <property type="component" value="Unassembled WGS sequence"/>
</dbReference>
<protein>
    <recommendedName>
        <fullName evidence="1">Methyltransferase domain-containing protein</fullName>
    </recommendedName>
</protein>
<accession>A0A2S5ITJ0</accession>
<comment type="caution">
    <text evidence="2">The sequence shown here is derived from an EMBL/GenBank/DDBJ whole genome shotgun (WGS) entry which is preliminary data.</text>
</comment>
<evidence type="ECO:0000313" key="3">
    <source>
        <dbReference type="Proteomes" id="UP000239297"/>
    </source>
</evidence>
<dbReference type="EMBL" id="PRKW01000008">
    <property type="protein sequence ID" value="PPB47858.1"/>
    <property type="molecule type" value="Genomic_DNA"/>
</dbReference>
<dbReference type="AlphaFoldDB" id="A0A2S5ITJ0"/>
<dbReference type="InterPro" id="IPR029063">
    <property type="entry name" value="SAM-dependent_MTases_sf"/>
</dbReference>
<dbReference type="InterPro" id="IPR041698">
    <property type="entry name" value="Methyltransf_25"/>
</dbReference>
<evidence type="ECO:0000259" key="1">
    <source>
        <dbReference type="Pfam" id="PF13649"/>
    </source>
</evidence>
<organism evidence="2 3">
    <name type="scientific">Arthrobacter pityocampae</name>
    <dbReference type="NCBI Taxonomy" id="547334"/>
    <lineage>
        <taxon>Bacteria</taxon>
        <taxon>Bacillati</taxon>
        <taxon>Actinomycetota</taxon>
        <taxon>Actinomycetes</taxon>
        <taxon>Micrococcales</taxon>
        <taxon>Micrococcaceae</taxon>
        <taxon>Arthrobacter</taxon>
    </lineage>
</organism>
<gene>
    <name evidence="2" type="ORF">C4K88_16640</name>
</gene>
<proteinExistence type="predicted"/>
<dbReference type="Pfam" id="PF13649">
    <property type="entry name" value="Methyltransf_25"/>
    <property type="match status" value="1"/>
</dbReference>
<dbReference type="Gene3D" id="3.40.50.150">
    <property type="entry name" value="Vaccinia Virus protein VP39"/>
    <property type="match status" value="1"/>
</dbReference>
<keyword evidence="3" id="KW-1185">Reference proteome</keyword>
<dbReference type="SUPFAM" id="SSF53335">
    <property type="entry name" value="S-adenosyl-L-methionine-dependent methyltransferases"/>
    <property type="match status" value="1"/>
</dbReference>
<sequence>MPGRSRFLTPTPAARGLDLGCGPGRARLAEAGCRLMGVDPDQPSLQAARAKSGAHRVQWVDGTARSIPPDAGFEVAIMSSNVVQEIIDDDELVRSFGDIAAHLASGGRLAFDARDPDAPGWEAWTKERSQLMRQHWTGLCTSNVGRCISGHRTRSAECSRTPACRASQWDVEREHPSSSPFVPERMPLLGKARVPSV</sequence>
<dbReference type="OrthoDB" id="9805171at2"/>
<dbReference type="CDD" id="cd02440">
    <property type="entry name" value="AdoMet_MTases"/>
    <property type="match status" value="1"/>
</dbReference>
<reference evidence="2 3" key="1">
    <citation type="journal article" date="2014" name="Int. J. Syst. Evol. Microbiol.">
        <title>Arthrobacter pityocampae sp. nov., isolated from Thaumetopoea pityocampa (Lep., Thaumetopoeidae).</title>
        <authorList>
            <person name="Ince I.A."/>
            <person name="Demirbag Z."/>
            <person name="Kati H."/>
        </authorList>
    </citation>
    <scope>NUCLEOTIDE SEQUENCE [LARGE SCALE GENOMIC DNA]</scope>
    <source>
        <strain evidence="2 3">Tp2</strain>
    </source>
</reference>
<dbReference type="RefSeq" id="WP_104122794.1">
    <property type="nucleotide sequence ID" value="NZ_PRKW01000008.1"/>
</dbReference>
<name>A0A2S5ITJ0_9MICC</name>